<keyword evidence="4" id="KW-1185">Reference proteome</keyword>
<dbReference type="EMBL" id="RKLY01000019">
    <property type="protein sequence ID" value="TGD22751.1"/>
    <property type="molecule type" value="Genomic_DNA"/>
</dbReference>
<evidence type="ECO:0000256" key="2">
    <source>
        <dbReference type="ARBA" id="ARBA00022737"/>
    </source>
</evidence>
<dbReference type="GO" id="GO:0016746">
    <property type="term" value="F:acyltransferase activity"/>
    <property type="evidence" value="ECO:0007669"/>
    <property type="project" value="UniProtKB-KW"/>
</dbReference>
<keyword evidence="3" id="KW-0012">Acyltransferase</keyword>
<sequence length="175" mass="19530">MKRKLKYLYSIIRFSYFRIRFHNKFEIEPSQRKWESPISISIKSKGKIKIGRDNNVRGYLSLISKKGNIEIGNNNFFNRNVSITSLERILIGDNCKFANNIVIVDHDHDYRNGNNGYICRQVSIGDNVWIGANAVITKGVSIGNNAVVAAGAVVVDDIAENTVVAGVPATAVLKF</sequence>
<dbReference type="AlphaFoldDB" id="A0A4Z0JI98"/>
<dbReference type="Gene3D" id="2.160.10.10">
    <property type="entry name" value="Hexapeptide repeat proteins"/>
    <property type="match status" value="1"/>
</dbReference>
<accession>A0A4Z0JI98</accession>
<reference evidence="3 4" key="1">
    <citation type="submission" date="2018-10" db="EMBL/GenBank/DDBJ databases">
        <title>Lactobacillus sp. R7 and Lactobacillus sp. R19 isolated from fermented mustard green product of Taiwan.</title>
        <authorList>
            <person name="Lin S.-T."/>
        </authorList>
    </citation>
    <scope>NUCLEOTIDE SEQUENCE [LARGE SCALE GENOMIC DNA]</scope>
    <source>
        <strain evidence="3 4">BCRC 81127</strain>
    </source>
</reference>
<dbReference type="PANTHER" id="PTHR23416">
    <property type="entry name" value="SIALIC ACID SYNTHASE-RELATED"/>
    <property type="match status" value="1"/>
</dbReference>
<dbReference type="RefSeq" id="WP_135373285.1">
    <property type="nucleotide sequence ID" value="NZ_RKLY01000019.1"/>
</dbReference>
<keyword evidence="2" id="KW-0677">Repeat</keyword>
<dbReference type="InterPro" id="IPR018357">
    <property type="entry name" value="Hexapep_transf_CS"/>
</dbReference>
<evidence type="ECO:0000313" key="3">
    <source>
        <dbReference type="EMBL" id="TGD22751.1"/>
    </source>
</evidence>
<dbReference type="PROSITE" id="PS00101">
    <property type="entry name" value="HEXAPEP_TRANSFERASES"/>
    <property type="match status" value="1"/>
</dbReference>
<keyword evidence="1 3" id="KW-0808">Transferase</keyword>
<evidence type="ECO:0000313" key="4">
    <source>
        <dbReference type="Proteomes" id="UP000298021"/>
    </source>
</evidence>
<proteinExistence type="predicted"/>
<dbReference type="Pfam" id="PF14602">
    <property type="entry name" value="Hexapep_2"/>
    <property type="match status" value="1"/>
</dbReference>
<dbReference type="InterPro" id="IPR011004">
    <property type="entry name" value="Trimer_LpxA-like_sf"/>
</dbReference>
<dbReference type="OrthoDB" id="9782926at2"/>
<gene>
    <name evidence="3" type="ORF">EGT49_08195</name>
</gene>
<comment type="caution">
    <text evidence="3">The sequence shown here is derived from an EMBL/GenBank/DDBJ whole genome shotgun (WGS) entry which is preliminary data.</text>
</comment>
<protein>
    <submittedName>
        <fullName evidence="3">Acyltransferase</fullName>
    </submittedName>
</protein>
<dbReference type="InterPro" id="IPR051159">
    <property type="entry name" value="Hexapeptide_acetyltransf"/>
</dbReference>
<dbReference type="CDD" id="cd04647">
    <property type="entry name" value="LbH_MAT_like"/>
    <property type="match status" value="1"/>
</dbReference>
<organism evidence="3 4">
    <name type="scientific">Companilactobacillus suantsaicola</name>
    <dbReference type="NCBI Taxonomy" id="2487723"/>
    <lineage>
        <taxon>Bacteria</taxon>
        <taxon>Bacillati</taxon>
        <taxon>Bacillota</taxon>
        <taxon>Bacilli</taxon>
        <taxon>Lactobacillales</taxon>
        <taxon>Lactobacillaceae</taxon>
        <taxon>Companilactobacillus</taxon>
    </lineage>
</organism>
<dbReference type="InterPro" id="IPR001451">
    <property type="entry name" value="Hexapep"/>
</dbReference>
<dbReference type="PANTHER" id="PTHR23416:SF78">
    <property type="entry name" value="LIPOPOLYSACCHARIDE BIOSYNTHESIS O-ACETYL TRANSFERASE WBBJ-RELATED"/>
    <property type="match status" value="1"/>
</dbReference>
<evidence type="ECO:0000256" key="1">
    <source>
        <dbReference type="ARBA" id="ARBA00022679"/>
    </source>
</evidence>
<name>A0A4Z0JI98_9LACO</name>
<dbReference type="SUPFAM" id="SSF51161">
    <property type="entry name" value="Trimeric LpxA-like enzymes"/>
    <property type="match status" value="1"/>
</dbReference>
<dbReference type="Proteomes" id="UP000298021">
    <property type="component" value="Unassembled WGS sequence"/>
</dbReference>